<dbReference type="GO" id="GO:0003676">
    <property type="term" value="F:nucleic acid binding"/>
    <property type="evidence" value="ECO:0007669"/>
    <property type="project" value="InterPro"/>
</dbReference>
<protein>
    <recommendedName>
        <fullName evidence="2">HNH nuclease domain-containing protein</fullName>
    </recommendedName>
</protein>
<evidence type="ECO:0000259" key="2">
    <source>
        <dbReference type="SMART" id="SM00507"/>
    </source>
</evidence>
<dbReference type="AlphaFoldDB" id="A0A5A7NA15"/>
<dbReference type="SMART" id="SM00507">
    <property type="entry name" value="HNHc"/>
    <property type="match status" value="1"/>
</dbReference>
<name>A0A5A7NA15_9PROT</name>
<organism evidence="3 4">
    <name type="scientific">Iodidimonas nitroreducens</name>
    <dbReference type="NCBI Taxonomy" id="1236968"/>
    <lineage>
        <taxon>Bacteria</taxon>
        <taxon>Pseudomonadati</taxon>
        <taxon>Pseudomonadota</taxon>
        <taxon>Alphaproteobacteria</taxon>
        <taxon>Iodidimonadales</taxon>
        <taxon>Iodidimonadaceae</taxon>
        <taxon>Iodidimonas</taxon>
    </lineage>
</organism>
<dbReference type="Pfam" id="PF01844">
    <property type="entry name" value="HNH"/>
    <property type="match status" value="1"/>
</dbReference>
<dbReference type="Proteomes" id="UP000324996">
    <property type="component" value="Unassembled WGS sequence"/>
</dbReference>
<dbReference type="InterPro" id="IPR003615">
    <property type="entry name" value="HNH_nuc"/>
</dbReference>
<reference evidence="3 4" key="1">
    <citation type="submission" date="2019-09" db="EMBL/GenBank/DDBJ databases">
        <title>NBRP : Genome information of microbial organism related human and environment.</title>
        <authorList>
            <person name="Hattori M."/>
            <person name="Oshima K."/>
            <person name="Inaba H."/>
            <person name="Suda W."/>
            <person name="Sakamoto M."/>
            <person name="Iino T."/>
            <person name="Kitahara M."/>
            <person name="Oshida Y."/>
            <person name="Iida T."/>
            <person name="Kudo T."/>
            <person name="Itoh T."/>
            <person name="Ohkuma M."/>
        </authorList>
    </citation>
    <scope>NUCLEOTIDE SEQUENCE [LARGE SCALE GENOMIC DNA]</scope>
    <source>
        <strain evidence="3 4">Q-1</strain>
    </source>
</reference>
<dbReference type="CDD" id="cd00085">
    <property type="entry name" value="HNHc"/>
    <property type="match status" value="1"/>
</dbReference>
<sequence>MARWPYSTGTWKRLRRLKLMSNPICGCGRMADTVDHVKPISDGGHPFPALDGLTSYCASCHSKKTARIDKRGAAATSKVHGGCTRDGTPTDPNHWWLK</sequence>
<comment type="caution">
    <text evidence="3">The sequence shown here is derived from an EMBL/GenBank/DDBJ whole genome shotgun (WGS) entry which is preliminary data.</text>
</comment>
<dbReference type="Gene3D" id="1.10.30.50">
    <property type="match status" value="1"/>
</dbReference>
<accession>A0A5A7NA15</accession>
<evidence type="ECO:0000313" key="4">
    <source>
        <dbReference type="Proteomes" id="UP000324996"/>
    </source>
</evidence>
<evidence type="ECO:0000256" key="1">
    <source>
        <dbReference type="SAM" id="MobiDB-lite"/>
    </source>
</evidence>
<keyword evidence="4" id="KW-1185">Reference proteome</keyword>
<feature type="region of interest" description="Disordered" evidence="1">
    <location>
        <begin position="71"/>
        <end position="98"/>
    </location>
</feature>
<feature type="domain" description="HNH nuclease" evidence="2">
    <location>
        <begin position="14"/>
        <end position="62"/>
    </location>
</feature>
<dbReference type="EMBL" id="BKCN01000019">
    <property type="protein sequence ID" value="GER05213.1"/>
    <property type="molecule type" value="Genomic_DNA"/>
</dbReference>
<gene>
    <name evidence="3" type="ORF">JCM17846_28950</name>
</gene>
<dbReference type="RefSeq" id="WP_052371272.1">
    <property type="nucleotide sequence ID" value="NZ_BKCN01000019.1"/>
</dbReference>
<dbReference type="InterPro" id="IPR002711">
    <property type="entry name" value="HNH"/>
</dbReference>
<evidence type="ECO:0000313" key="3">
    <source>
        <dbReference type="EMBL" id="GER05213.1"/>
    </source>
</evidence>
<dbReference type="GO" id="GO:0004519">
    <property type="term" value="F:endonuclease activity"/>
    <property type="evidence" value="ECO:0007669"/>
    <property type="project" value="InterPro"/>
</dbReference>
<dbReference type="GO" id="GO:0008270">
    <property type="term" value="F:zinc ion binding"/>
    <property type="evidence" value="ECO:0007669"/>
    <property type="project" value="InterPro"/>
</dbReference>
<proteinExistence type="predicted"/>